<dbReference type="InterPro" id="IPR003959">
    <property type="entry name" value="ATPase_AAA_core"/>
</dbReference>
<dbReference type="AlphaFoldDB" id="A0A1C3P2Q1"/>
<dbReference type="InterPro" id="IPR027417">
    <property type="entry name" value="P-loop_NTPase"/>
</dbReference>
<proteinExistence type="predicted"/>
<dbReference type="Gene3D" id="3.40.50.300">
    <property type="entry name" value="P-loop containing nucleotide triphosphate hydrolases"/>
    <property type="match status" value="1"/>
</dbReference>
<name>A0A1C3P2Q1_9ACTN</name>
<evidence type="ECO:0000256" key="1">
    <source>
        <dbReference type="SAM" id="MobiDB-lite"/>
    </source>
</evidence>
<feature type="domain" description="ATPase AAA-type core" evidence="2">
    <location>
        <begin position="110"/>
        <end position="150"/>
    </location>
</feature>
<reference evidence="4" key="1">
    <citation type="submission" date="2016-02" db="EMBL/GenBank/DDBJ databases">
        <authorList>
            <person name="Wibberg D."/>
        </authorList>
    </citation>
    <scope>NUCLEOTIDE SEQUENCE [LARGE SCALE GENOMIC DNA]</scope>
</reference>
<feature type="compositionally biased region" description="Acidic residues" evidence="1">
    <location>
        <begin position="12"/>
        <end position="22"/>
    </location>
</feature>
<protein>
    <recommendedName>
        <fullName evidence="2">ATPase AAA-type core domain-containing protein</fullName>
    </recommendedName>
</protein>
<evidence type="ECO:0000313" key="4">
    <source>
        <dbReference type="Proteomes" id="UP000199013"/>
    </source>
</evidence>
<dbReference type="GO" id="GO:0016887">
    <property type="term" value="F:ATP hydrolysis activity"/>
    <property type="evidence" value="ECO:0007669"/>
    <property type="project" value="InterPro"/>
</dbReference>
<dbReference type="Pfam" id="PF00004">
    <property type="entry name" value="AAA"/>
    <property type="match status" value="1"/>
</dbReference>
<dbReference type="EMBL" id="FLUV01001690">
    <property type="protein sequence ID" value="SBW24102.1"/>
    <property type="molecule type" value="Genomic_DNA"/>
</dbReference>
<keyword evidence="4" id="KW-1185">Reference proteome</keyword>
<dbReference type="Proteomes" id="UP000199013">
    <property type="component" value="Unassembled WGS sequence"/>
</dbReference>
<feature type="compositionally biased region" description="Low complexity" evidence="1">
    <location>
        <begin position="1"/>
        <end position="11"/>
    </location>
</feature>
<evidence type="ECO:0000259" key="2">
    <source>
        <dbReference type="Pfam" id="PF00004"/>
    </source>
</evidence>
<dbReference type="GO" id="GO:0005524">
    <property type="term" value="F:ATP binding"/>
    <property type="evidence" value="ECO:0007669"/>
    <property type="project" value="InterPro"/>
</dbReference>
<organism evidence="3 4">
    <name type="scientific">Candidatus Protofrankia californiensis</name>
    <dbReference type="NCBI Taxonomy" id="1839754"/>
    <lineage>
        <taxon>Bacteria</taxon>
        <taxon>Bacillati</taxon>
        <taxon>Actinomycetota</taxon>
        <taxon>Actinomycetes</taxon>
        <taxon>Frankiales</taxon>
        <taxon>Frankiaceae</taxon>
        <taxon>Protofrankia</taxon>
    </lineage>
</organism>
<accession>A0A1C3P2Q1</accession>
<gene>
    <name evidence="3" type="ORF">FDG2_4010</name>
</gene>
<feature type="region of interest" description="Disordered" evidence="1">
    <location>
        <begin position="1"/>
        <end position="29"/>
    </location>
</feature>
<dbReference type="SUPFAM" id="SSF52540">
    <property type="entry name" value="P-loop containing nucleoside triphosphate hydrolases"/>
    <property type="match status" value="1"/>
</dbReference>
<sequence>MHEQDGVQQEGNGEDGGDDSDDLPAAAGSGISSGIGMEHLAAAARAQNATGLERLARRVRPSVTWDDLFLPVRTGIALRHLAGRAAHRDTVLDEWGLRRGGGRGEGVTALFAGESGTGKTMVAEVVAGSLGVDLYVIDLVDVVHGSAMQQIHAS</sequence>
<evidence type="ECO:0000313" key="3">
    <source>
        <dbReference type="EMBL" id="SBW24102.1"/>
    </source>
</evidence>